<gene>
    <name evidence="1" type="ordered locus">VIT_14s0083g00570</name>
</gene>
<dbReference type="AlphaFoldDB" id="D7SMJ3"/>
<dbReference type="PaxDb" id="29760-VIT_14s0083g00570.t01"/>
<accession>D7SMJ3</accession>
<dbReference type="STRING" id="29760.D7SMJ3"/>
<dbReference type="Proteomes" id="UP000009183">
    <property type="component" value="Chromosome 14"/>
</dbReference>
<dbReference type="EMBL" id="FN594955">
    <property type="protein sequence ID" value="CBI16891.3"/>
    <property type="molecule type" value="Genomic_DNA"/>
</dbReference>
<protein>
    <submittedName>
        <fullName evidence="1">Uncharacterized protein</fullName>
    </submittedName>
</protein>
<evidence type="ECO:0000313" key="1">
    <source>
        <dbReference type="EMBL" id="CBI16891.3"/>
    </source>
</evidence>
<keyword evidence="2" id="KW-1185">Reference proteome</keyword>
<reference evidence="2" key="1">
    <citation type="journal article" date="2007" name="Nature">
        <title>The grapevine genome sequence suggests ancestral hexaploidization in major angiosperm phyla.</title>
        <authorList>
            <consortium name="The French-Italian Public Consortium for Grapevine Genome Characterization."/>
            <person name="Jaillon O."/>
            <person name="Aury J.-M."/>
            <person name="Noel B."/>
            <person name="Policriti A."/>
            <person name="Clepet C."/>
            <person name="Casagrande A."/>
            <person name="Choisne N."/>
            <person name="Aubourg S."/>
            <person name="Vitulo N."/>
            <person name="Jubin C."/>
            <person name="Vezzi A."/>
            <person name="Legeai F."/>
            <person name="Hugueney P."/>
            <person name="Dasilva C."/>
            <person name="Horner D."/>
            <person name="Mica E."/>
            <person name="Jublot D."/>
            <person name="Poulain J."/>
            <person name="Bruyere C."/>
            <person name="Billault A."/>
            <person name="Segurens B."/>
            <person name="Gouyvenoux M."/>
            <person name="Ugarte E."/>
            <person name="Cattonaro F."/>
            <person name="Anthouard V."/>
            <person name="Vico V."/>
            <person name="Del Fabbro C."/>
            <person name="Alaux M."/>
            <person name="Di Gaspero G."/>
            <person name="Dumas V."/>
            <person name="Felice N."/>
            <person name="Paillard S."/>
            <person name="Juman I."/>
            <person name="Moroldo M."/>
            <person name="Scalabrin S."/>
            <person name="Canaguier A."/>
            <person name="Le Clainche I."/>
            <person name="Malacrida G."/>
            <person name="Durand E."/>
            <person name="Pesole G."/>
            <person name="Laucou V."/>
            <person name="Chatelet P."/>
            <person name="Merdinoglu D."/>
            <person name="Delledonne M."/>
            <person name="Pezzotti M."/>
            <person name="Lecharny A."/>
            <person name="Scarpelli C."/>
            <person name="Artiguenave F."/>
            <person name="Pe M.E."/>
            <person name="Valle G."/>
            <person name="Morgante M."/>
            <person name="Caboche M."/>
            <person name="Adam-Blondon A.-F."/>
            <person name="Weissenbach J."/>
            <person name="Quetier F."/>
            <person name="Wincker P."/>
        </authorList>
    </citation>
    <scope>NUCLEOTIDE SEQUENCE [LARGE SCALE GENOMIC DNA]</scope>
    <source>
        <strain evidence="2">cv. Pinot noir / PN40024</strain>
    </source>
</reference>
<name>D7SMJ3_VITVI</name>
<sequence length="34" mass="3892">MIALLKGDVHATMEGLYLVGLPLVQQYLFRLTTW</sequence>
<dbReference type="InParanoid" id="D7SMJ3"/>
<proteinExistence type="predicted"/>
<evidence type="ECO:0000313" key="2">
    <source>
        <dbReference type="Proteomes" id="UP000009183"/>
    </source>
</evidence>
<organism evidence="1 2">
    <name type="scientific">Vitis vinifera</name>
    <name type="common">Grape</name>
    <dbReference type="NCBI Taxonomy" id="29760"/>
    <lineage>
        <taxon>Eukaryota</taxon>
        <taxon>Viridiplantae</taxon>
        <taxon>Streptophyta</taxon>
        <taxon>Embryophyta</taxon>
        <taxon>Tracheophyta</taxon>
        <taxon>Spermatophyta</taxon>
        <taxon>Magnoliopsida</taxon>
        <taxon>eudicotyledons</taxon>
        <taxon>Gunneridae</taxon>
        <taxon>Pentapetalae</taxon>
        <taxon>rosids</taxon>
        <taxon>Vitales</taxon>
        <taxon>Vitaceae</taxon>
        <taxon>Viteae</taxon>
        <taxon>Vitis</taxon>
    </lineage>
</organism>
<dbReference type="HOGENOM" id="CLU_3378034_0_0_1"/>